<keyword evidence="1 6" id="KW-0597">Phosphoprotein</keyword>
<feature type="modified residue" description="4-aspartylphosphate" evidence="6">
    <location>
        <position position="54"/>
    </location>
</feature>
<dbReference type="PANTHER" id="PTHR48111">
    <property type="entry name" value="REGULATOR OF RPOS"/>
    <property type="match status" value="1"/>
</dbReference>
<dbReference type="PROSITE" id="PS50110">
    <property type="entry name" value="RESPONSE_REGULATORY"/>
    <property type="match status" value="1"/>
</dbReference>
<feature type="domain" description="Response regulatory" evidence="8">
    <location>
        <begin position="5"/>
        <end position="118"/>
    </location>
</feature>
<protein>
    <submittedName>
        <fullName evidence="10">DNA-binding response regulator</fullName>
    </submittedName>
</protein>
<evidence type="ECO:0000259" key="8">
    <source>
        <dbReference type="PROSITE" id="PS50110"/>
    </source>
</evidence>
<keyword evidence="2" id="KW-0902">Two-component regulatory system</keyword>
<evidence type="ECO:0000256" key="1">
    <source>
        <dbReference type="ARBA" id="ARBA00022553"/>
    </source>
</evidence>
<dbReference type="Gene3D" id="6.10.250.690">
    <property type="match status" value="1"/>
</dbReference>
<keyword evidence="3" id="KW-0805">Transcription regulation</keyword>
<evidence type="ECO:0000313" key="10">
    <source>
        <dbReference type="EMBL" id="GLR12744.1"/>
    </source>
</evidence>
<dbReference type="PROSITE" id="PS51755">
    <property type="entry name" value="OMPR_PHOB"/>
    <property type="match status" value="1"/>
</dbReference>
<feature type="domain" description="OmpR/PhoB-type" evidence="9">
    <location>
        <begin position="123"/>
        <end position="222"/>
    </location>
</feature>
<evidence type="ECO:0000259" key="9">
    <source>
        <dbReference type="PROSITE" id="PS51755"/>
    </source>
</evidence>
<comment type="caution">
    <text evidence="10">The sequence shown here is derived from an EMBL/GenBank/DDBJ whole genome shotgun (WGS) entry which is preliminary data.</text>
</comment>
<dbReference type="InterPro" id="IPR016032">
    <property type="entry name" value="Sig_transdc_resp-reg_C-effctor"/>
</dbReference>
<accession>A0ABQ5YD66</accession>
<dbReference type="Pfam" id="PF00072">
    <property type="entry name" value="Response_reg"/>
    <property type="match status" value="1"/>
</dbReference>
<dbReference type="Gene3D" id="3.40.50.2300">
    <property type="match status" value="1"/>
</dbReference>
<proteinExistence type="predicted"/>
<dbReference type="InterPro" id="IPR036388">
    <property type="entry name" value="WH-like_DNA-bd_sf"/>
</dbReference>
<evidence type="ECO:0000313" key="11">
    <source>
        <dbReference type="Proteomes" id="UP001156706"/>
    </source>
</evidence>
<dbReference type="SMART" id="SM00448">
    <property type="entry name" value="REC"/>
    <property type="match status" value="1"/>
</dbReference>
<dbReference type="SMART" id="SM00862">
    <property type="entry name" value="Trans_reg_C"/>
    <property type="match status" value="1"/>
</dbReference>
<dbReference type="Gene3D" id="1.10.10.10">
    <property type="entry name" value="Winged helix-like DNA-binding domain superfamily/Winged helix DNA-binding domain"/>
    <property type="match status" value="1"/>
</dbReference>
<dbReference type="InterPro" id="IPR001867">
    <property type="entry name" value="OmpR/PhoB-type_DNA-bd"/>
</dbReference>
<dbReference type="RefSeq" id="WP_284195879.1">
    <property type="nucleotide sequence ID" value="NZ_BSOG01000002.1"/>
</dbReference>
<dbReference type="InterPro" id="IPR039420">
    <property type="entry name" value="WalR-like"/>
</dbReference>
<dbReference type="PANTHER" id="PTHR48111:SF4">
    <property type="entry name" value="DNA-BINDING DUAL TRANSCRIPTIONAL REGULATOR OMPR"/>
    <property type="match status" value="1"/>
</dbReference>
<dbReference type="InterPro" id="IPR001789">
    <property type="entry name" value="Sig_transdc_resp-reg_receiver"/>
</dbReference>
<dbReference type="CDD" id="cd00383">
    <property type="entry name" value="trans_reg_C"/>
    <property type="match status" value="1"/>
</dbReference>
<dbReference type="Proteomes" id="UP001156706">
    <property type="component" value="Unassembled WGS sequence"/>
</dbReference>
<feature type="DNA-binding region" description="OmpR/PhoB-type" evidence="7">
    <location>
        <begin position="123"/>
        <end position="222"/>
    </location>
</feature>
<dbReference type="Pfam" id="PF00486">
    <property type="entry name" value="Trans_reg_C"/>
    <property type="match status" value="1"/>
</dbReference>
<gene>
    <name evidence="10" type="primary">baeR</name>
    <name evidence="10" type="ORF">GCM10007907_15340</name>
</gene>
<keyword evidence="5" id="KW-0804">Transcription</keyword>
<evidence type="ECO:0000256" key="6">
    <source>
        <dbReference type="PROSITE-ProRule" id="PRU00169"/>
    </source>
</evidence>
<dbReference type="EMBL" id="BSOG01000002">
    <property type="protein sequence ID" value="GLR12744.1"/>
    <property type="molecule type" value="Genomic_DNA"/>
</dbReference>
<reference evidence="11" key="1">
    <citation type="journal article" date="2019" name="Int. J. Syst. Evol. Microbiol.">
        <title>The Global Catalogue of Microorganisms (GCM) 10K type strain sequencing project: providing services to taxonomists for standard genome sequencing and annotation.</title>
        <authorList>
            <consortium name="The Broad Institute Genomics Platform"/>
            <consortium name="The Broad Institute Genome Sequencing Center for Infectious Disease"/>
            <person name="Wu L."/>
            <person name="Ma J."/>
        </authorList>
    </citation>
    <scope>NUCLEOTIDE SEQUENCE [LARGE SCALE GENOMIC DNA]</scope>
    <source>
        <strain evidence="11">NBRC 110044</strain>
    </source>
</reference>
<evidence type="ECO:0000256" key="5">
    <source>
        <dbReference type="ARBA" id="ARBA00023163"/>
    </source>
</evidence>
<evidence type="ECO:0000256" key="2">
    <source>
        <dbReference type="ARBA" id="ARBA00023012"/>
    </source>
</evidence>
<sequence>MNPPRILLVEDEPRIAEVMVAYLAQAGYTVDHLDRGDQVLAHMARQAPALLVLDLMLPGIDGISLCQQIRLSSTLPIIMVTARVEEIDRLLGFEVGADDYLCKPFSPRELVARVQALMRRSQPTAPVLPPLFDNDIVSQRIRCQGQLLSLTPQEYRLLGVLLAAPGRIYSRTQLLELAHSEGAEVFDRAVDSHIKNLRKKIAAVLGEREVIHSVYGVGYRYE</sequence>
<dbReference type="SUPFAM" id="SSF52172">
    <property type="entry name" value="CheY-like"/>
    <property type="match status" value="1"/>
</dbReference>
<evidence type="ECO:0000256" key="7">
    <source>
        <dbReference type="PROSITE-ProRule" id="PRU01091"/>
    </source>
</evidence>
<keyword evidence="11" id="KW-1185">Reference proteome</keyword>
<evidence type="ECO:0000256" key="3">
    <source>
        <dbReference type="ARBA" id="ARBA00023015"/>
    </source>
</evidence>
<keyword evidence="4 7" id="KW-0238">DNA-binding</keyword>
<name>A0ABQ5YD66_9NEIS</name>
<evidence type="ECO:0000256" key="4">
    <source>
        <dbReference type="ARBA" id="ARBA00023125"/>
    </source>
</evidence>
<dbReference type="GO" id="GO:0003677">
    <property type="term" value="F:DNA binding"/>
    <property type="evidence" value="ECO:0007669"/>
    <property type="project" value="UniProtKB-KW"/>
</dbReference>
<dbReference type="SUPFAM" id="SSF46894">
    <property type="entry name" value="C-terminal effector domain of the bipartite response regulators"/>
    <property type="match status" value="1"/>
</dbReference>
<dbReference type="InterPro" id="IPR011006">
    <property type="entry name" value="CheY-like_superfamily"/>
</dbReference>
<organism evidence="10 11">
    <name type="scientific">Chitinimonas prasina</name>
    <dbReference type="NCBI Taxonomy" id="1434937"/>
    <lineage>
        <taxon>Bacteria</taxon>
        <taxon>Pseudomonadati</taxon>
        <taxon>Pseudomonadota</taxon>
        <taxon>Betaproteobacteria</taxon>
        <taxon>Neisseriales</taxon>
        <taxon>Chitinibacteraceae</taxon>
        <taxon>Chitinimonas</taxon>
    </lineage>
</organism>